<sequence length="54" mass="5868">MLPSELAATVGPSMHHSMVSFPNDTQRSPGVLVLTLCDHFCGCYNLNVNSLFKS</sequence>
<evidence type="ECO:0000313" key="1">
    <source>
        <dbReference type="EMBL" id="JAH53954.1"/>
    </source>
</evidence>
<proteinExistence type="predicted"/>
<accession>A0A0E9TJV4</accession>
<organism evidence="1">
    <name type="scientific">Anguilla anguilla</name>
    <name type="common">European freshwater eel</name>
    <name type="synonym">Muraena anguilla</name>
    <dbReference type="NCBI Taxonomy" id="7936"/>
    <lineage>
        <taxon>Eukaryota</taxon>
        <taxon>Metazoa</taxon>
        <taxon>Chordata</taxon>
        <taxon>Craniata</taxon>
        <taxon>Vertebrata</taxon>
        <taxon>Euteleostomi</taxon>
        <taxon>Actinopterygii</taxon>
        <taxon>Neopterygii</taxon>
        <taxon>Teleostei</taxon>
        <taxon>Anguilliformes</taxon>
        <taxon>Anguillidae</taxon>
        <taxon>Anguilla</taxon>
    </lineage>
</organism>
<dbReference type="EMBL" id="GBXM01054623">
    <property type="protein sequence ID" value="JAH53954.1"/>
    <property type="molecule type" value="Transcribed_RNA"/>
</dbReference>
<reference evidence="1" key="1">
    <citation type="submission" date="2014-11" db="EMBL/GenBank/DDBJ databases">
        <authorList>
            <person name="Amaro Gonzalez C."/>
        </authorList>
    </citation>
    <scope>NUCLEOTIDE SEQUENCE</scope>
</reference>
<reference evidence="1" key="2">
    <citation type="journal article" date="2015" name="Fish Shellfish Immunol.">
        <title>Early steps in the European eel (Anguilla anguilla)-Vibrio vulnificus interaction in the gills: Role of the RtxA13 toxin.</title>
        <authorList>
            <person name="Callol A."/>
            <person name="Pajuelo D."/>
            <person name="Ebbesson L."/>
            <person name="Teles M."/>
            <person name="MacKenzie S."/>
            <person name="Amaro C."/>
        </authorList>
    </citation>
    <scope>NUCLEOTIDE SEQUENCE</scope>
</reference>
<name>A0A0E9TJV4_ANGAN</name>
<protein>
    <submittedName>
        <fullName evidence="1">Uncharacterized protein</fullName>
    </submittedName>
</protein>
<dbReference type="AlphaFoldDB" id="A0A0E9TJV4"/>